<feature type="transmembrane region" description="Helical" evidence="3">
    <location>
        <begin position="149"/>
        <end position="167"/>
    </location>
</feature>
<evidence type="ECO:0000256" key="3">
    <source>
        <dbReference type="SAM" id="Phobius"/>
    </source>
</evidence>
<accession>A0A6A6HPX6</accession>
<feature type="transmembrane region" description="Helical" evidence="3">
    <location>
        <begin position="280"/>
        <end position="299"/>
    </location>
</feature>
<evidence type="ECO:0000256" key="2">
    <source>
        <dbReference type="SAM" id="MobiDB-lite"/>
    </source>
</evidence>
<feature type="transmembrane region" description="Helical" evidence="3">
    <location>
        <begin position="330"/>
        <end position="349"/>
    </location>
</feature>
<organism evidence="5 6">
    <name type="scientific">Viridothelium virens</name>
    <name type="common">Speckled blister lichen</name>
    <name type="synonym">Trypethelium virens</name>
    <dbReference type="NCBI Taxonomy" id="1048519"/>
    <lineage>
        <taxon>Eukaryota</taxon>
        <taxon>Fungi</taxon>
        <taxon>Dikarya</taxon>
        <taxon>Ascomycota</taxon>
        <taxon>Pezizomycotina</taxon>
        <taxon>Dothideomycetes</taxon>
        <taxon>Dothideomycetes incertae sedis</taxon>
        <taxon>Trypetheliales</taxon>
        <taxon>Trypetheliaceae</taxon>
        <taxon>Viridothelium</taxon>
    </lineage>
</organism>
<reference evidence="5" key="1">
    <citation type="journal article" date="2020" name="Stud. Mycol.">
        <title>101 Dothideomycetes genomes: a test case for predicting lifestyles and emergence of pathogens.</title>
        <authorList>
            <person name="Haridas S."/>
            <person name="Albert R."/>
            <person name="Binder M."/>
            <person name="Bloem J."/>
            <person name="Labutti K."/>
            <person name="Salamov A."/>
            <person name="Andreopoulos B."/>
            <person name="Baker S."/>
            <person name="Barry K."/>
            <person name="Bills G."/>
            <person name="Bluhm B."/>
            <person name="Cannon C."/>
            <person name="Castanera R."/>
            <person name="Culley D."/>
            <person name="Daum C."/>
            <person name="Ezra D."/>
            <person name="Gonzalez J."/>
            <person name="Henrissat B."/>
            <person name="Kuo A."/>
            <person name="Liang C."/>
            <person name="Lipzen A."/>
            <person name="Lutzoni F."/>
            <person name="Magnuson J."/>
            <person name="Mondo S."/>
            <person name="Nolan M."/>
            <person name="Ohm R."/>
            <person name="Pangilinan J."/>
            <person name="Park H.-J."/>
            <person name="Ramirez L."/>
            <person name="Alfaro M."/>
            <person name="Sun H."/>
            <person name="Tritt A."/>
            <person name="Yoshinaga Y."/>
            <person name="Zwiers L.-H."/>
            <person name="Turgeon B."/>
            <person name="Goodwin S."/>
            <person name="Spatafora J."/>
            <person name="Crous P."/>
            <person name="Grigoriev I."/>
        </authorList>
    </citation>
    <scope>NUCLEOTIDE SEQUENCE</scope>
    <source>
        <strain evidence="5">Tuck. ex Michener</strain>
    </source>
</reference>
<feature type="transmembrane region" description="Helical" evidence="3">
    <location>
        <begin position="486"/>
        <end position="511"/>
    </location>
</feature>
<proteinExistence type="inferred from homology"/>
<feature type="region of interest" description="Disordered" evidence="2">
    <location>
        <begin position="379"/>
        <end position="408"/>
    </location>
</feature>
<comment type="similarity">
    <text evidence="1">Belongs to the ThrE exporter (TC 2.A.79) family.</text>
</comment>
<dbReference type="GO" id="GO:0022857">
    <property type="term" value="F:transmembrane transporter activity"/>
    <property type="evidence" value="ECO:0007669"/>
    <property type="project" value="InterPro"/>
</dbReference>
<keyword evidence="3" id="KW-1133">Transmembrane helix</keyword>
<dbReference type="AlphaFoldDB" id="A0A6A6HPX6"/>
<feature type="domain" description="Threonine/serine exporter-like N-terminal" evidence="4">
    <location>
        <begin position="18"/>
        <end position="261"/>
    </location>
</feature>
<evidence type="ECO:0000256" key="1">
    <source>
        <dbReference type="ARBA" id="ARBA00034125"/>
    </source>
</evidence>
<gene>
    <name evidence="5" type="ORF">EV356DRAFT_438587</name>
</gene>
<feature type="transmembrane region" description="Helical" evidence="3">
    <location>
        <begin position="411"/>
        <end position="428"/>
    </location>
</feature>
<dbReference type="InterPro" id="IPR051361">
    <property type="entry name" value="ThrE/Ser_Exporter"/>
</dbReference>
<sequence>EADLRIKKHVQETLMRQRYILLLCRCLMVYGAPTHRLEDYLKMTSRILEIEAQFLYLPGCMIVSFDDSRMHTAEVKLVKANEDVDLGKLRDTHSIYKMVVHDEIGVEEAMKQLNLIREKPKKFKLWVLILLHGVASATVAPWAYQGRAIDLPIAFSLGCLLGFLRLSWAAKSDLYSAVFEIAAVAITSFLSRAFGSINGGRLFCFSTLASSSITLILPGYTILCAALELQSRSIVAGSVRMVFALVYSLFIGFSLTIGTAIYGIIDKTATSSPQCENPMPAHWAFFFVPVFTFCLVVINQAKWRQMPLMLIIAFAGYIVSFFSARAFSEVSAVSSGLAAIAISVMANVYNRLATRLDTCVSLANASLTKTFLRRDSPVGRNERVSWGPSRIDDAQNNKSSDSNKEQSKPRVSYSLAASAMLPAIFVLVPSGLSVQGSLVQGISTADQIANLTSNGGNNGTNGSGIVTSSQLSNGANDLQNSLAFSVGYSVIQIAIGITVGLFIGALVVYPFGKGGKSGGTKNMRSGLFSF</sequence>
<feature type="transmembrane region" description="Helical" evidence="3">
    <location>
        <begin position="125"/>
        <end position="143"/>
    </location>
</feature>
<feature type="transmembrane region" description="Helical" evidence="3">
    <location>
        <begin position="241"/>
        <end position="265"/>
    </location>
</feature>
<evidence type="ECO:0000313" key="6">
    <source>
        <dbReference type="Proteomes" id="UP000800092"/>
    </source>
</evidence>
<keyword evidence="6" id="KW-1185">Reference proteome</keyword>
<feature type="transmembrane region" description="Helical" evidence="3">
    <location>
        <begin position="306"/>
        <end position="324"/>
    </location>
</feature>
<feature type="transmembrane region" description="Helical" evidence="3">
    <location>
        <begin position="174"/>
        <end position="195"/>
    </location>
</feature>
<evidence type="ECO:0000259" key="4">
    <source>
        <dbReference type="Pfam" id="PF06738"/>
    </source>
</evidence>
<dbReference type="EMBL" id="ML991771">
    <property type="protein sequence ID" value="KAF2240057.1"/>
    <property type="molecule type" value="Genomic_DNA"/>
</dbReference>
<dbReference type="Proteomes" id="UP000800092">
    <property type="component" value="Unassembled WGS sequence"/>
</dbReference>
<feature type="compositionally biased region" description="Basic and acidic residues" evidence="2">
    <location>
        <begin position="390"/>
        <end position="408"/>
    </location>
</feature>
<protein>
    <submittedName>
        <fullName evidence="5">DUF1212-domain-containing protein</fullName>
    </submittedName>
</protein>
<evidence type="ECO:0000313" key="5">
    <source>
        <dbReference type="EMBL" id="KAF2240057.1"/>
    </source>
</evidence>
<name>A0A6A6HPX6_VIRVR</name>
<keyword evidence="3" id="KW-0812">Transmembrane</keyword>
<feature type="transmembrane region" description="Helical" evidence="3">
    <location>
        <begin position="207"/>
        <end position="229"/>
    </location>
</feature>
<dbReference type="Pfam" id="PF06738">
    <property type="entry name" value="ThrE"/>
    <property type="match status" value="1"/>
</dbReference>
<dbReference type="OrthoDB" id="413008at2759"/>
<dbReference type="InterPro" id="IPR010619">
    <property type="entry name" value="ThrE-like_N"/>
</dbReference>
<dbReference type="PANTHER" id="PTHR31082:SF4">
    <property type="entry name" value="PHEROMONE-REGULATED MEMBRANE PROTEIN 10"/>
    <property type="match status" value="1"/>
</dbReference>
<dbReference type="PANTHER" id="PTHR31082">
    <property type="entry name" value="PHEROMONE-REGULATED MEMBRANE PROTEIN 10"/>
    <property type="match status" value="1"/>
</dbReference>
<feature type="non-terminal residue" evidence="5">
    <location>
        <position position="1"/>
    </location>
</feature>
<keyword evidence="3" id="KW-0472">Membrane</keyword>